<feature type="signal peptide" evidence="9">
    <location>
        <begin position="1"/>
        <end position="22"/>
    </location>
</feature>
<feature type="domain" description="Surface lipoprotein assembly modifier N-terminal TPR repeats region" evidence="11">
    <location>
        <begin position="67"/>
        <end position="168"/>
    </location>
</feature>
<dbReference type="EMBL" id="JASAVS010000023">
    <property type="protein sequence ID" value="MDP8086095.1"/>
    <property type="molecule type" value="Genomic_DNA"/>
</dbReference>
<keyword evidence="16" id="KW-1185">Reference proteome</keyword>
<evidence type="ECO:0000256" key="3">
    <source>
        <dbReference type="ARBA" id="ARBA00022692"/>
    </source>
</evidence>
<comment type="similarity">
    <text evidence="7">Belongs to the Slam family.</text>
</comment>
<keyword evidence="2" id="KW-1134">Transmembrane beta strand</keyword>
<reference evidence="15" key="1">
    <citation type="submission" date="2016-10" db="EMBL/GenBank/DDBJ databases">
        <authorList>
            <person name="Varghese N."/>
            <person name="Submissions S."/>
        </authorList>
    </citation>
    <scope>NUCLEOTIDE SEQUENCE [LARGE SCALE GENOMIC DNA]</scope>
    <source>
        <strain evidence="15">DSM 24204</strain>
    </source>
</reference>
<dbReference type="GO" id="GO:0009279">
    <property type="term" value="C:cell outer membrane"/>
    <property type="evidence" value="ECO:0007669"/>
    <property type="project" value="UniProtKB-SubCell"/>
</dbReference>
<dbReference type="Proteomes" id="UP000198883">
    <property type="component" value="Unassembled WGS sequence"/>
</dbReference>
<dbReference type="Gene3D" id="1.25.40.10">
    <property type="entry name" value="Tetratricopeptide repeat domain"/>
    <property type="match status" value="1"/>
</dbReference>
<evidence type="ECO:0000313" key="12">
    <source>
        <dbReference type="EMBL" id="MDP8086095.1"/>
    </source>
</evidence>
<dbReference type="InterPro" id="IPR011990">
    <property type="entry name" value="TPR-like_helical_dom_sf"/>
</dbReference>
<evidence type="ECO:0000256" key="4">
    <source>
        <dbReference type="ARBA" id="ARBA00022729"/>
    </source>
</evidence>
<evidence type="ECO:0000259" key="11">
    <source>
        <dbReference type="Pfam" id="PF24575"/>
    </source>
</evidence>
<organism evidence="14 15">
    <name type="scientific">Phocoenobacter skyensis</name>
    <dbReference type="NCBI Taxonomy" id="97481"/>
    <lineage>
        <taxon>Bacteria</taxon>
        <taxon>Pseudomonadati</taxon>
        <taxon>Pseudomonadota</taxon>
        <taxon>Gammaproteobacteria</taxon>
        <taxon>Pasteurellales</taxon>
        <taxon>Pasteurellaceae</taxon>
        <taxon>Phocoenobacter</taxon>
    </lineage>
</organism>
<evidence type="ECO:0000313" key="14">
    <source>
        <dbReference type="EMBL" id="SEM50670.1"/>
    </source>
</evidence>
<comment type="subcellular location">
    <subcellularLocation>
        <location evidence="1">Cell outer membrane</location>
        <topology evidence="1">Multi-pass membrane protein</topology>
    </subcellularLocation>
</comment>
<dbReference type="Pfam" id="PF04575">
    <property type="entry name" value="SlipAM"/>
    <property type="match status" value="1"/>
</dbReference>
<evidence type="ECO:0000256" key="5">
    <source>
        <dbReference type="ARBA" id="ARBA00023136"/>
    </source>
</evidence>
<evidence type="ECO:0000313" key="13">
    <source>
        <dbReference type="EMBL" id="MDP8175885.1"/>
    </source>
</evidence>
<evidence type="ECO:0000259" key="10">
    <source>
        <dbReference type="Pfam" id="PF04575"/>
    </source>
</evidence>
<dbReference type="InterPro" id="IPR057556">
    <property type="entry name" value="TPR_Slam"/>
</dbReference>
<dbReference type="PROSITE" id="PS50005">
    <property type="entry name" value="TPR"/>
    <property type="match status" value="1"/>
</dbReference>
<dbReference type="Proteomes" id="UP001231736">
    <property type="component" value="Unassembled WGS sequence"/>
</dbReference>
<dbReference type="RefSeq" id="WP_090922704.1">
    <property type="nucleotide sequence ID" value="NZ_CP016180.1"/>
</dbReference>
<dbReference type="GeneID" id="83544624"/>
<dbReference type="Pfam" id="PF24575">
    <property type="entry name" value="TPR_Slam"/>
    <property type="match status" value="1"/>
</dbReference>
<dbReference type="EMBL" id="JASAYT010000052">
    <property type="protein sequence ID" value="MDP8175885.1"/>
    <property type="molecule type" value="Genomic_DNA"/>
</dbReference>
<dbReference type="InterPro" id="IPR007655">
    <property type="entry name" value="Slam_C"/>
</dbReference>
<feature type="repeat" description="TPR" evidence="8">
    <location>
        <begin position="112"/>
        <end position="145"/>
    </location>
</feature>
<keyword evidence="8" id="KW-0802">TPR repeat</keyword>
<reference evidence="13" key="4">
    <citation type="journal article" date="2023" name="Front. Microbiol.">
        <title>Phylogeography and host specificity of Pasteurellaceae pathogenic to sea-farmed fish in the north-east Atlantic.</title>
        <authorList>
            <person name="Gulla S."/>
            <person name="Colquhoun D.J."/>
            <person name="Olsen A.B."/>
            <person name="Spilsberg B."/>
            <person name="Lagesen K."/>
            <person name="Aakesson C.P."/>
            <person name="Strom S."/>
            <person name="Manji F."/>
            <person name="Birkbeck T.H."/>
            <person name="Nilsen H.K."/>
        </authorList>
    </citation>
    <scope>NUCLEOTIDE SEQUENCE</scope>
    <source>
        <strain evidence="13">98B1</strain>
    </source>
</reference>
<dbReference type="InterPro" id="IPR019734">
    <property type="entry name" value="TPR_rpt"/>
</dbReference>
<evidence type="ECO:0000256" key="8">
    <source>
        <dbReference type="PROSITE-ProRule" id="PRU00339"/>
    </source>
</evidence>
<keyword evidence="4 9" id="KW-0732">Signal</keyword>
<feature type="domain" description="Surface lipoprotein assembly modifier C-terminal" evidence="10">
    <location>
        <begin position="198"/>
        <end position="480"/>
    </location>
</feature>
<evidence type="ECO:0000313" key="16">
    <source>
        <dbReference type="Proteomes" id="UP001224812"/>
    </source>
</evidence>
<evidence type="ECO:0000313" key="15">
    <source>
        <dbReference type="Proteomes" id="UP000198883"/>
    </source>
</evidence>
<dbReference type="STRING" id="97481.SAMN05444853_1218"/>
<keyword evidence="5" id="KW-0472">Membrane</keyword>
<dbReference type="EMBL" id="FOBN01000021">
    <property type="protein sequence ID" value="SEM50670.1"/>
    <property type="molecule type" value="Genomic_DNA"/>
</dbReference>
<dbReference type="AlphaFoldDB" id="A0A1H7YWZ5"/>
<evidence type="ECO:0000256" key="7">
    <source>
        <dbReference type="ARBA" id="ARBA00023609"/>
    </source>
</evidence>
<dbReference type="SUPFAM" id="SSF48452">
    <property type="entry name" value="TPR-like"/>
    <property type="match status" value="1"/>
</dbReference>
<proteinExistence type="inferred from homology"/>
<reference evidence="14" key="2">
    <citation type="submission" date="2016-10" db="EMBL/GenBank/DDBJ databases">
        <authorList>
            <person name="de Groot N.N."/>
        </authorList>
    </citation>
    <scope>NUCLEOTIDE SEQUENCE [LARGE SCALE GENOMIC DNA]</scope>
    <source>
        <strain evidence="14">DSM 24204</strain>
    </source>
</reference>
<accession>A0A1H7YWZ5</accession>
<feature type="chain" id="PRO_5044559058" evidence="9">
    <location>
        <begin position="23"/>
        <end position="480"/>
    </location>
</feature>
<evidence type="ECO:0000256" key="9">
    <source>
        <dbReference type="SAM" id="SignalP"/>
    </source>
</evidence>
<evidence type="ECO:0000256" key="6">
    <source>
        <dbReference type="ARBA" id="ARBA00023237"/>
    </source>
</evidence>
<dbReference type="OrthoDB" id="8606547at2"/>
<keyword evidence="3" id="KW-0812">Transmembrane</keyword>
<protein>
    <submittedName>
        <fullName evidence="12">Porin family protein</fullName>
    </submittedName>
</protein>
<sequence length="480" mass="55244">MKKQLQLVSILTLTVISTSVMAKDYTPADYKSETNPDLQVIDKIEKFAKNDKKVTASVLQKKSEAVQVNEQNLLANPSLLKRAMRSVILTKQMAGIEVVLPIYQKLADADPLLITYAKGLLAHSKGQLDKAINYYREIIASNPEMSVVRLDLAMALYANQQKPTAYEQLKKLQSEPLPPAVAKMVQQMRVNIDREQEWQWNANFYFRNERNINNAPKEREVEYKGGKVTTPTPEKAQGIHLDLSVSKRFNLKGNFYSNLQLDLNSDLFWNNHKYDDVSAQLGVGIGYQTAQFTAQIQPFAKKRFYATDPYSVSYGASGFESYQFTPRFKLSNNWSWEYEKFDTRKHLNGQRQFVGISALFMRNSQQYWLAGINLYNKQARDQDDAFIRKGAYIGLGQEWQGGLSSKLILSLGKRDYKGVDIFNIKRSDKEYSAKLSLWHRNWHWLGITPRLVLSWNKTSSNHFLYNTQESNVNIEFSKSF</sequence>
<dbReference type="Proteomes" id="UP001224812">
    <property type="component" value="Unassembled WGS sequence"/>
</dbReference>
<keyword evidence="6" id="KW-0998">Cell outer membrane</keyword>
<name>A0A1H7YWZ5_9PAST</name>
<evidence type="ECO:0000256" key="2">
    <source>
        <dbReference type="ARBA" id="ARBA00022452"/>
    </source>
</evidence>
<gene>
    <name evidence="12" type="ORF">QJT92_09220</name>
    <name evidence="13" type="ORF">QJU97_10515</name>
    <name evidence="14" type="ORF">SAMN05444853_1218</name>
</gene>
<evidence type="ECO:0000256" key="1">
    <source>
        <dbReference type="ARBA" id="ARBA00004571"/>
    </source>
</evidence>
<reference evidence="12 16" key="3">
    <citation type="journal article" date="2023" name="Front. Microbiol.">
        <title>Phylogeography and host specificity of Pasteurellaceae pathogenic to sea-farmed fish in the north-east Atlantic.</title>
        <authorList>
            <person name="Gulla S."/>
            <person name="Colquhoun D.J."/>
            <person name="Olsen A.B."/>
            <person name="Spilsberg B."/>
            <person name="Lagesen K."/>
            <person name="Aakesson C.P."/>
            <person name="Strom S."/>
            <person name="Manji F."/>
            <person name="Birkbeck T.H."/>
            <person name="Nilsen H.K."/>
        </authorList>
    </citation>
    <scope>NUCLEOTIDE SEQUENCE [LARGE SCALE GENOMIC DNA]</scope>
    <source>
        <strain evidence="12 16">VIO11850</strain>
    </source>
</reference>